<evidence type="ECO:0000256" key="5">
    <source>
        <dbReference type="ARBA" id="ARBA00023136"/>
    </source>
</evidence>
<dbReference type="Pfam" id="PF00226">
    <property type="entry name" value="DnaJ"/>
    <property type="match status" value="1"/>
</dbReference>
<evidence type="ECO:0000313" key="9">
    <source>
        <dbReference type="Proteomes" id="UP000001996"/>
    </source>
</evidence>
<comment type="subcellular location">
    <subcellularLocation>
        <location evidence="1">Endoplasmic reticulum membrane</location>
        <topology evidence="1">Single-pass membrane protein</topology>
    </subcellularLocation>
</comment>
<dbReference type="InterPro" id="IPR018253">
    <property type="entry name" value="DnaJ_domain_CS"/>
</dbReference>
<keyword evidence="2" id="KW-0812">Transmembrane</keyword>
<dbReference type="GO" id="GO:0005789">
    <property type="term" value="C:endoplasmic reticulum membrane"/>
    <property type="evidence" value="ECO:0007669"/>
    <property type="project" value="UniProtKB-SubCell"/>
</dbReference>
<dbReference type="Proteomes" id="UP000001996">
    <property type="component" value="Unassembled WGS sequence"/>
</dbReference>
<dbReference type="GO" id="GO:0071218">
    <property type="term" value="P:cellular response to misfolded protein"/>
    <property type="evidence" value="ECO:0007669"/>
    <property type="project" value="TreeGrafter"/>
</dbReference>
<dbReference type="PANTHER" id="PTHR43908:SF3">
    <property type="entry name" value="AT29763P-RELATED"/>
    <property type="match status" value="1"/>
</dbReference>
<dbReference type="PRINTS" id="PR00625">
    <property type="entry name" value="JDOMAIN"/>
</dbReference>
<feature type="region of interest" description="Disordered" evidence="6">
    <location>
        <begin position="167"/>
        <end position="203"/>
    </location>
</feature>
<dbReference type="KEGG" id="lel:PVL30_005175"/>
<evidence type="ECO:0000256" key="6">
    <source>
        <dbReference type="SAM" id="MobiDB-lite"/>
    </source>
</evidence>
<keyword evidence="4" id="KW-1133">Transmembrane helix</keyword>
<dbReference type="InterPro" id="IPR051100">
    <property type="entry name" value="DnaJ_subfamily_B/C"/>
</dbReference>
<dbReference type="OrthoDB" id="1507364at2759"/>
<dbReference type="eggNOG" id="KOG0714">
    <property type="taxonomic scope" value="Eukaryota"/>
</dbReference>
<dbReference type="AlphaFoldDB" id="A5E5Z8"/>
<dbReference type="PROSITE" id="PS50076">
    <property type="entry name" value="DNAJ_2"/>
    <property type="match status" value="1"/>
</dbReference>
<evidence type="ECO:0000313" key="8">
    <source>
        <dbReference type="EMBL" id="EDK46856.1"/>
    </source>
</evidence>
<dbReference type="FunCoup" id="A5E5Z8">
    <property type="interactions" value="171"/>
</dbReference>
<reference evidence="8 9" key="1">
    <citation type="journal article" date="2009" name="Nature">
        <title>Evolution of pathogenicity and sexual reproduction in eight Candida genomes.</title>
        <authorList>
            <person name="Butler G."/>
            <person name="Rasmussen M.D."/>
            <person name="Lin M.F."/>
            <person name="Santos M.A."/>
            <person name="Sakthikumar S."/>
            <person name="Munro C.A."/>
            <person name="Rheinbay E."/>
            <person name="Grabherr M."/>
            <person name="Forche A."/>
            <person name="Reedy J.L."/>
            <person name="Agrafioti I."/>
            <person name="Arnaud M.B."/>
            <person name="Bates S."/>
            <person name="Brown A.J."/>
            <person name="Brunke S."/>
            <person name="Costanzo M.C."/>
            <person name="Fitzpatrick D.A."/>
            <person name="de Groot P.W."/>
            <person name="Harris D."/>
            <person name="Hoyer L.L."/>
            <person name="Hube B."/>
            <person name="Klis F.M."/>
            <person name="Kodira C."/>
            <person name="Lennard N."/>
            <person name="Logue M.E."/>
            <person name="Martin R."/>
            <person name="Neiman A.M."/>
            <person name="Nikolaou E."/>
            <person name="Quail M.A."/>
            <person name="Quinn J."/>
            <person name="Santos M.C."/>
            <person name="Schmitzberger F.F."/>
            <person name="Sherlock G."/>
            <person name="Shah P."/>
            <person name="Silverstein K.A."/>
            <person name="Skrzypek M.S."/>
            <person name="Soll D."/>
            <person name="Staggs R."/>
            <person name="Stansfield I."/>
            <person name="Stumpf M.P."/>
            <person name="Sudbery P.E."/>
            <person name="Srikantha T."/>
            <person name="Zeng Q."/>
            <person name="Berman J."/>
            <person name="Berriman M."/>
            <person name="Heitman J."/>
            <person name="Gow N.A."/>
            <person name="Lorenz M.C."/>
            <person name="Birren B.W."/>
            <person name="Kellis M."/>
            <person name="Cuomo C.A."/>
        </authorList>
    </citation>
    <scope>NUCLEOTIDE SEQUENCE [LARGE SCALE GENOMIC DNA]</scope>
    <source>
        <strain evidence="9">ATCC 11503 / BCRC 21390 / CBS 2605 / JCM 1781 / NBRC 1676 / NRRL YB-4239</strain>
    </source>
</reference>
<proteinExistence type="predicted"/>
<feature type="domain" description="J" evidence="7">
    <location>
        <begin position="21"/>
        <end position="85"/>
    </location>
</feature>
<accession>A5E5Z8</accession>
<dbReference type="Pfam" id="PF09320">
    <property type="entry name" value="DUF1977"/>
    <property type="match status" value="1"/>
</dbReference>
<keyword evidence="9" id="KW-1185">Reference proteome</keyword>
<evidence type="ECO:0000256" key="2">
    <source>
        <dbReference type="ARBA" id="ARBA00022692"/>
    </source>
</evidence>
<dbReference type="InterPro" id="IPR001623">
    <property type="entry name" value="DnaJ_domain"/>
</dbReference>
<evidence type="ECO:0000259" key="7">
    <source>
        <dbReference type="PROSITE" id="PS50076"/>
    </source>
</evidence>
<dbReference type="HOGENOM" id="CLU_043579_1_0_1"/>
<feature type="compositionally biased region" description="Basic residues" evidence="6">
    <location>
        <begin position="174"/>
        <end position="183"/>
    </location>
</feature>
<dbReference type="OMA" id="ARSREHN"/>
<dbReference type="GeneID" id="5230905"/>
<dbReference type="GO" id="GO:0030544">
    <property type="term" value="F:Hsp70 protein binding"/>
    <property type="evidence" value="ECO:0007669"/>
    <property type="project" value="TreeGrafter"/>
</dbReference>
<dbReference type="InParanoid" id="A5E5Z8"/>
<organism evidence="8 9">
    <name type="scientific">Lodderomyces elongisporus (strain ATCC 11503 / CBS 2605 / JCM 1781 / NBRC 1676 / NRRL YB-4239)</name>
    <name type="common">Yeast</name>
    <name type="synonym">Saccharomyces elongisporus</name>
    <dbReference type="NCBI Taxonomy" id="379508"/>
    <lineage>
        <taxon>Eukaryota</taxon>
        <taxon>Fungi</taxon>
        <taxon>Dikarya</taxon>
        <taxon>Ascomycota</taxon>
        <taxon>Saccharomycotina</taxon>
        <taxon>Pichiomycetes</taxon>
        <taxon>Debaryomycetaceae</taxon>
        <taxon>Candida/Lodderomyces clade</taxon>
        <taxon>Lodderomyces</taxon>
    </lineage>
</organism>
<gene>
    <name evidence="8" type="ORF">LELG_05037</name>
</gene>
<name>A5E5Z8_LODEL</name>
<evidence type="ECO:0000256" key="3">
    <source>
        <dbReference type="ARBA" id="ARBA00022824"/>
    </source>
</evidence>
<dbReference type="SMART" id="SM00271">
    <property type="entry name" value="DnaJ"/>
    <property type="match status" value="1"/>
</dbReference>
<dbReference type="EMBL" id="CH981531">
    <property type="protein sequence ID" value="EDK46856.1"/>
    <property type="molecule type" value="Genomic_DNA"/>
</dbReference>
<keyword evidence="3" id="KW-0256">Endoplasmic reticulum</keyword>
<dbReference type="Gene3D" id="1.10.287.110">
    <property type="entry name" value="DnaJ domain"/>
    <property type="match status" value="1"/>
</dbReference>
<keyword evidence="5" id="KW-0472">Membrane</keyword>
<sequence length="339" mass="37797">MSYTKEQEAVVLKVLSYKSHQFYEILEVKKTSSESEVKKSYRKLAIKCHPDKNPHPRSSEAFKVLNKAWEILSDPQKKAIFDQTGTDPTSRFSAASAGGAGGAGSGFGSGASHFSSGRTGFASANGHPFEDDLFNMFFGGGGGGGSAFGGGPAFTFGGNGFTFQSFGGQDPFMRQRRTTRRSGARGGARTQQQHADGQPRQPESLFESFKSLLPLLLVLIVPILSALFSDDTNPEYSFVQTREFNVERTTPRYNIPFYVNEKFVKKNSQKTKRQMRNYDSKVENIFIHDKRAKCSREQIRKDQMIEDAQGWFSTDMEKLRQAESMPMPNCDILRGLNLL</sequence>
<dbReference type="CDD" id="cd06257">
    <property type="entry name" value="DnaJ"/>
    <property type="match status" value="1"/>
</dbReference>
<evidence type="ECO:0000256" key="4">
    <source>
        <dbReference type="ARBA" id="ARBA00022989"/>
    </source>
</evidence>
<dbReference type="InterPro" id="IPR036869">
    <property type="entry name" value="J_dom_sf"/>
</dbReference>
<dbReference type="VEuPathDB" id="FungiDB:LELG_05037"/>
<dbReference type="PROSITE" id="PS00636">
    <property type="entry name" value="DNAJ_1"/>
    <property type="match status" value="1"/>
</dbReference>
<dbReference type="STRING" id="379508.A5E5Z8"/>
<protein>
    <recommendedName>
        <fullName evidence="7">J domain-containing protein</fullName>
    </recommendedName>
</protein>
<evidence type="ECO:0000256" key="1">
    <source>
        <dbReference type="ARBA" id="ARBA00004389"/>
    </source>
</evidence>
<dbReference type="SUPFAM" id="SSF46565">
    <property type="entry name" value="Chaperone J-domain"/>
    <property type="match status" value="1"/>
</dbReference>
<dbReference type="PANTHER" id="PTHR43908">
    <property type="entry name" value="AT29763P-RELATED"/>
    <property type="match status" value="1"/>
</dbReference>
<dbReference type="InterPro" id="IPR015399">
    <property type="entry name" value="DUF1977_DnaJ-like"/>
</dbReference>